<dbReference type="Gene3D" id="3.40.190.10">
    <property type="entry name" value="Periplasmic binding protein-like II"/>
    <property type="match status" value="2"/>
</dbReference>
<dbReference type="PANTHER" id="PTHR30061:SF50">
    <property type="entry name" value="MALTOSE_MALTODEXTRIN-BINDING PERIPLASMIC PROTEIN"/>
    <property type="match status" value="1"/>
</dbReference>
<feature type="chain" id="PRO_5010357599" evidence="4">
    <location>
        <begin position="23"/>
        <end position="434"/>
    </location>
</feature>
<feature type="signal peptide" evidence="4">
    <location>
        <begin position="1"/>
        <end position="22"/>
    </location>
</feature>
<protein>
    <submittedName>
        <fullName evidence="5">Carbohydrate ABC transporter substrate-binding protein, CUT1 family</fullName>
    </submittedName>
</protein>
<dbReference type="EMBL" id="FODD01000038">
    <property type="protein sequence ID" value="SEO72500.1"/>
    <property type="molecule type" value="Genomic_DNA"/>
</dbReference>
<dbReference type="PANTHER" id="PTHR30061">
    <property type="entry name" value="MALTOSE-BINDING PERIPLASMIC PROTEIN"/>
    <property type="match status" value="1"/>
</dbReference>
<organism evidence="5 6">
    <name type="scientific">Actinacidiphila rubida</name>
    <dbReference type="NCBI Taxonomy" id="310780"/>
    <lineage>
        <taxon>Bacteria</taxon>
        <taxon>Bacillati</taxon>
        <taxon>Actinomycetota</taxon>
        <taxon>Actinomycetes</taxon>
        <taxon>Kitasatosporales</taxon>
        <taxon>Streptomycetaceae</taxon>
        <taxon>Actinacidiphila</taxon>
    </lineage>
</organism>
<dbReference type="OrthoDB" id="9780991at2"/>
<evidence type="ECO:0000313" key="6">
    <source>
        <dbReference type="Proteomes" id="UP000181951"/>
    </source>
</evidence>
<proteinExistence type="inferred from homology"/>
<dbReference type="STRING" id="310780.SAMN05216267_103862"/>
<sequence length="434" mass="46323">MRRQLRTTAALAALLLAGAAACDSGGSGGSGQKDQGASASGTLTVWLQVDAQSLWPKSVAAATAAFNQKYPKVKVSVQYQAWADHLTKFDASAQANKVPDVIELGNSETAQYVQAGAFVDLTAKKSMFDGSDKWQKGLVDACTNDGKLFCVPYYGGTRAVVYRKDLFQAAGIAQPPKTWKELLADVQKLMDKHKSDKGFSGFFMPGQHPYGALPFVYDNGGQIATQGSDGKWKSDLASPAAVQGLKNWKALIDAGMRGDRTGDDLGAVPALVAGKAAMSFSTNGQLVQVYSADKGDPKLKGKVGSFPMPSPTKEGSYAPPYMGGSVLAVTAKSKEQTWGEEWIKDFTSTEREKEFLAGGFLANTLDLTSDDPERAGYFVGLEQSWNVPAAKNWAQVEKDLTIKQMLADIATGKMSVEDATATYGKKMEDTLNAS</sequence>
<keyword evidence="3 4" id="KW-0732">Signal</keyword>
<dbReference type="GO" id="GO:0055052">
    <property type="term" value="C:ATP-binding cassette (ABC) transporter complex, substrate-binding subunit-containing"/>
    <property type="evidence" value="ECO:0007669"/>
    <property type="project" value="TreeGrafter"/>
</dbReference>
<gene>
    <name evidence="5" type="ORF">SAMN05216267_103862</name>
</gene>
<evidence type="ECO:0000313" key="5">
    <source>
        <dbReference type="EMBL" id="SEO72500.1"/>
    </source>
</evidence>
<comment type="similarity">
    <text evidence="1">Belongs to the bacterial solute-binding protein 1 family.</text>
</comment>
<dbReference type="SUPFAM" id="SSF53850">
    <property type="entry name" value="Periplasmic binding protein-like II"/>
    <property type="match status" value="1"/>
</dbReference>
<dbReference type="GO" id="GO:0015768">
    <property type="term" value="P:maltose transport"/>
    <property type="evidence" value="ECO:0007669"/>
    <property type="project" value="TreeGrafter"/>
</dbReference>
<keyword evidence="2" id="KW-0813">Transport</keyword>
<evidence type="ECO:0000256" key="2">
    <source>
        <dbReference type="ARBA" id="ARBA00022448"/>
    </source>
</evidence>
<dbReference type="PROSITE" id="PS51257">
    <property type="entry name" value="PROKAR_LIPOPROTEIN"/>
    <property type="match status" value="1"/>
</dbReference>
<keyword evidence="6" id="KW-1185">Reference proteome</keyword>
<evidence type="ECO:0000256" key="4">
    <source>
        <dbReference type="SAM" id="SignalP"/>
    </source>
</evidence>
<dbReference type="Pfam" id="PF01547">
    <property type="entry name" value="SBP_bac_1"/>
    <property type="match status" value="1"/>
</dbReference>
<evidence type="ECO:0000256" key="1">
    <source>
        <dbReference type="ARBA" id="ARBA00008520"/>
    </source>
</evidence>
<dbReference type="GO" id="GO:1901982">
    <property type="term" value="F:maltose binding"/>
    <property type="evidence" value="ECO:0007669"/>
    <property type="project" value="TreeGrafter"/>
</dbReference>
<dbReference type="GO" id="GO:0042956">
    <property type="term" value="P:maltodextrin transmembrane transport"/>
    <property type="evidence" value="ECO:0007669"/>
    <property type="project" value="TreeGrafter"/>
</dbReference>
<evidence type="ECO:0000256" key="3">
    <source>
        <dbReference type="ARBA" id="ARBA00022729"/>
    </source>
</evidence>
<accession>A0A1H8S1G4</accession>
<dbReference type="AlphaFoldDB" id="A0A1H8S1G4"/>
<dbReference type="RefSeq" id="WP_069465965.1">
    <property type="nucleotide sequence ID" value="NZ_FODD01000038.1"/>
</dbReference>
<reference evidence="5 6" key="1">
    <citation type="submission" date="2016-10" db="EMBL/GenBank/DDBJ databases">
        <authorList>
            <person name="de Groot N.N."/>
        </authorList>
    </citation>
    <scope>NUCLEOTIDE SEQUENCE [LARGE SCALE GENOMIC DNA]</scope>
    <source>
        <strain evidence="5 6">CGMCC 4.2026</strain>
    </source>
</reference>
<dbReference type="InterPro" id="IPR006059">
    <property type="entry name" value="SBP"/>
</dbReference>
<name>A0A1H8S1G4_9ACTN</name>
<dbReference type="Proteomes" id="UP000181951">
    <property type="component" value="Unassembled WGS sequence"/>
</dbReference>